<keyword evidence="5 6" id="KW-0472">Membrane</keyword>
<dbReference type="PANTHER" id="PTHR30250">
    <property type="entry name" value="PST FAMILY PREDICTED COLANIC ACID TRANSPORTER"/>
    <property type="match status" value="1"/>
</dbReference>
<evidence type="ECO:0000256" key="4">
    <source>
        <dbReference type="ARBA" id="ARBA00022989"/>
    </source>
</evidence>
<evidence type="ECO:0000256" key="3">
    <source>
        <dbReference type="ARBA" id="ARBA00022692"/>
    </source>
</evidence>
<feature type="transmembrane region" description="Helical" evidence="6">
    <location>
        <begin position="368"/>
        <end position="388"/>
    </location>
</feature>
<dbReference type="Pfam" id="PF01943">
    <property type="entry name" value="Polysacc_synt"/>
    <property type="match status" value="1"/>
</dbReference>
<feature type="transmembrane region" description="Helical" evidence="6">
    <location>
        <begin position="49"/>
        <end position="72"/>
    </location>
</feature>
<dbReference type="AlphaFoldDB" id="A0A1C3IIL6"/>
<dbReference type="PANTHER" id="PTHR30250:SF11">
    <property type="entry name" value="O-ANTIGEN TRANSPORTER-RELATED"/>
    <property type="match status" value="1"/>
</dbReference>
<keyword evidence="2" id="KW-1003">Cell membrane</keyword>
<feature type="transmembrane region" description="Helical" evidence="6">
    <location>
        <begin position="339"/>
        <end position="356"/>
    </location>
</feature>
<feature type="transmembrane region" description="Helical" evidence="6">
    <location>
        <begin position="275"/>
        <end position="297"/>
    </location>
</feature>
<feature type="transmembrane region" description="Helical" evidence="6">
    <location>
        <begin position="146"/>
        <end position="170"/>
    </location>
</feature>
<keyword evidence="4 6" id="KW-1133">Transmembrane helix</keyword>
<evidence type="ECO:0000256" key="6">
    <source>
        <dbReference type="SAM" id="Phobius"/>
    </source>
</evidence>
<accession>A0A1C3IIL6</accession>
<protein>
    <submittedName>
        <fullName evidence="7">Polysaccharide biosynthesis protein</fullName>
    </submittedName>
</protein>
<comment type="subcellular location">
    <subcellularLocation>
        <location evidence="1">Cell membrane</location>
        <topology evidence="1">Multi-pass membrane protein</topology>
    </subcellularLocation>
</comment>
<dbReference type="InterPro" id="IPR002797">
    <property type="entry name" value="Polysacc_synth"/>
</dbReference>
<feature type="transmembrane region" description="Helical" evidence="6">
    <location>
        <begin position="92"/>
        <end position="109"/>
    </location>
</feature>
<dbReference type="InterPro" id="IPR050833">
    <property type="entry name" value="Poly_Biosynth_Transport"/>
</dbReference>
<keyword evidence="3 6" id="KW-0812">Transmembrane</keyword>
<dbReference type="GO" id="GO:0005886">
    <property type="term" value="C:plasma membrane"/>
    <property type="evidence" value="ECO:0007669"/>
    <property type="project" value="UniProtKB-SubCell"/>
</dbReference>
<feature type="transmembrane region" description="Helical" evidence="6">
    <location>
        <begin position="121"/>
        <end position="140"/>
    </location>
</feature>
<sequence>MKNFGVWISIFSVLSWIYTFDLGIGNGLKIKLSEALATGDKGLAKKYISTSYALISGISLLFLLIGVSGTFLFDFSSGLNISFLSNDYLQKIIVLCLVFTLINFVLGLYKQIFCALQKSFMNDFVNVIFQAVVILLLISSPKGSGTLFSISTIFGSATLIISVGFTFYIFKKYKSIRPDFKSIDLGKVKDIGGLGMMFFIIQVSMIIILTTDNLIITKLFGPEHVTIYNMPLKIFQGVIVFWAVISTPITPLFTDAYIKKDYLWINSAILKLNKIFILVIIVVFFIVLFGDEILYLWLRKDFDYPKYMFLFFGVFVILRVYGDLYMSFLNAIGKIKIQLYLYLFGALINIPLSIYFGKNLDLGSSGVILATCVSLFLLAIIMPIQAYIELKKMKTGF</sequence>
<organism evidence="7 8">
    <name type="scientific">Vibrio atlanticus</name>
    <dbReference type="NCBI Taxonomy" id="693153"/>
    <lineage>
        <taxon>Bacteria</taxon>
        <taxon>Pseudomonadati</taxon>
        <taxon>Pseudomonadota</taxon>
        <taxon>Gammaproteobacteria</taxon>
        <taxon>Vibrionales</taxon>
        <taxon>Vibrionaceae</taxon>
        <taxon>Vibrio</taxon>
    </lineage>
</organism>
<dbReference type="EMBL" id="FLQP01000007">
    <property type="protein sequence ID" value="SBS61208.1"/>
    <property type="molecule type" value="Genomic_DNA"/>
</dbReference>
<evidence type="ECO:0000256" key="1">
    <source>
        <dbReference type="ARBA" id="ARBA00004651"/>
    </source>
</evidence>
<evidence type="ECO:0000313" key="7">
    <source>
        <dbReference type="EMBL" id="SBS61208.1"/>
    </source>
</evidence>
<proteinExistence type="predicted"/>
<dbReference type="Proteomes" id="UP000092876">
    <property type="component" value="Unassembled WGS sequence"/>
</dbReference>
<feature type="transmembrane region" description="Helical" evidence="6">
    <location>
        <begin position="234"/>
        <end position="254"/>
    </location>
</feature>
<evidence type="ECO:0000256" key="5">
    <source>
        <dbReference type="ARBA" id="ARBA00023136"/>
    </source>
</evidence>
<gene>
    <name evidence="7" type="ORF">VAT7223_00549</name>
</gene>
<reference evidence="8" key="1">
    <citation type="submission" date="2016-06" db="EMBL/GenBank/DDBJ databases">
        <authorList>
            <person name="Rodrigo-Torres Lidia"/>
            <person name="Arahal R.David."/>
        </authorList>
    </citation>
    <scope>NUCLEOTIDE SEQUENCE [LARGE SCALE GENOMIC DNA]</scope>
    <source>
        <strain evidence="8">CECT 7223</strain>
    </source>
</reference>
<feature type="transmembrane region" description="Helical" evidence="6">
    <location>
        <begin position="309"/>
        <end position="332"/>
    </location>
</feature>
<feature type="transmembrane region" description="Helical" evidence="6">
    <location>
        <begin position="6"/>
        <end position="28"/>
    </location>
</feature>
<evidence type="ECO:0000256" key="2">
    <source>
        <dbReference type="ARBA" id="ARBA00022475"/>
    </source>
</evidence>
<evidence type="ECO:0000313" key="8">
    <source>
        <dbReference type="Proteomes" id="UP000092876"/>
    </source>
</evidence>
<name>A0A1C3IIL6_9VIBR</name>
<feature type="transmembrane region" description="Helical" evidence="6">
    <location>
        <begin position="191"/>
        <end position="214"/>
    </location>
</feature>